<reference evidence="1 2" key="1">
    <citation type="submission" date="2020-05" db="EMBL/GenBank/DDBJ databases">
        <title>Strain PA2F3 complete genome.</title>
        <authorList>
            <person name="Kim Y.-S."/>
            <person name="Kim S.-J."/>
            <person name="Jung H.-k."/>
            <person name="Kim S.-E."/>
            <person name="Kim K.-H."/>
        </authorList>
    </citation>
    <scope>NUCLEOTIDE SEQUENCE [LARGE SCALE GENOMIC DNA]</scope>
    <source>
        <strain evidence="1 2">PA2F3</strain>
    </source>
</reference>
<accession>A0A7D4Q078</accession>
<name>A0A7D4Q078_9MICO</name>
<proteinExistence type="predicted"/>
<dbReference type="RefSeq" id="WP_172989413.1">
    <property type="nucleotide sequence ID" value="NZ_CP054038.1"/>
</dbReference>
<evidence type="ECO:0000313" key="2">
    <source>
        <dbReference type="Proteomes" id="UP000502498"/>
    </source>
</evidence>
<dbReference type="Proteomes" id="UP000502498">
    <property type="component" value="Chromosome"/>
</dbReference>
<sequence length="99" mass="10716">MSEIDDVAAALERLTHDPLADAVRGTVRVVAASEPAPRGRYQECRLDVIAEATGVPPTPVSTAVVTRRRYWPQVGQVLPARVSVSNPTVIDVDWDALAR</sequence>
<dbReference type="EMBL" id="CP054038">
    <property type="protein sequence ID" value="QKJ18972.1"/>
    <property type="molecule type" value="Genomic_DNA"/>
</dbReference>
<protein>
    <submittedName>
        <fullName evidence="1">Uncharacterized protein</fullName>
    </submittedName>
</protein>
<dbReference type="AlphaFoldDB" id="A0A7D4Q078"/>
<organism evidence="1 2">
    <name type="scientific">Microbacterium hominis</name>
    <dbReference type="NCBI Taxonomy" id="162426"/>
    <lineage>
        <taxon>Bacteria</taxon>
        <taxon>Bacillati</taxon>
        <taxon>Actinomycetota</taxon>
        <taxon>Actinomycetes</taxon>
        <taxon>Micrococcales</taxon>
        <taxon>Microbacteriaceae</taxon>
        <taxon>Microbacterium</taxon>
    </lineage>
</organism>
<evidence type="ECO:0000313" key="1">
    <source>
        <dbReference type="EMBL" id="QKJ18972.1"/>
    </source>
</evidence>
<gene>
    <name evidence="1" type="ORF">HQM25_05980</name>
</gene>